<keyword evidence="5" id="KW-0802">TPR repeat</keyword>
<keyword evidence="4" id="KW-0963">Cytoplasm</keyword>
<comment type="subcellular location">
    <subcellularLocation>
        <location evidence="1">Cytoplasm</location>
        <location evidence="1">Cytoskeleton</location>
        <location evidence="1">Microtubule organizing center</location>
        <location evidence="1">Centrosome</location>
    </subcellularLocation>
</comment>
<comment type="subunit">
    <text evidence="2">Directly interacts with tubulin-gamma; this interaction determines centrosomal localization.</text>
</comment>
<sequence length="644" mass="74373">MADTGQNRFRGQHQGSGEDFISDGDFPQDAKEEVREWINVNRKMLRSGLSSIRVLPSQDVKLDSGRYLCMDLESSQSLRASMMSLITEVDRKDSMVQDLVQTNSRLKEEVSELASEAETASTKAKDIKVMLECSRARVQELEDEQSRSSSAYADEGERLRNTKSAINQRCRQLEAKVEEQEKEADRLRRELHTLSMEDERRTKRQNQVFMEFKKRTSRAHSAVDQKLLDVIDAYECQIYDLQKQLDTSGVESRGRSRGEESVASYSSQYRGILRSYEKQLRERDRKIKELEEEREVDKLDMGSRPEMKDYRMLAQRVKKLEKLLSQHNINIPGEKATRDPFQSKKKFSALLEDLNYLPADQCRQYLRDMCQELETDNLDCLVAIVQELKLDEEGADRFQEYCRELSAIVESLEEQNHRSRYHRSERDSNMALCDSNMRYYLQVIDNWKKDIASLDDLQTALNSLLGRLVPWLHAHMDGQRSVGEMVEVLEQVAHADRTEARQTVMEDVSRPTLESIVSHFQTLFDTPRVSGVFPRMNEIYRVLGESKNVQNTLKNLLGLDQDAHASALVDTVGRLCHMHNSTTARQLKKLMQTDDLSGVIRRLDEHTEFFPAFQGIIHKLFDILGVDKMDEVIPAVRALKLLAS</sequence>
<feature type="region of interest" description="Disordered" evidence="10">
    <location>
        <begin position="1"/>
        <end position="26"/>
    </location>
</feature>
<dbReference type="GeneID" id="101853573"/>
<dbReference type="PANTHER" id="PTHR14594">
    <property type="entry name" value="CENTROSOMAL PROTEIN OF 70 KDA"/>
    <property type="match status" value="1"/>
</dbReference>
<proteinExistence type="predicted"/>
<evidence type="ECO:0000256" key="4">
    <source>
        <dbReference type="ARBA" id="ARBA00022490"/>
    </source>
</evidence>
<dbReference type="PANTHER" id="PTHR14594:SF1">
    <property type="entry name" value="CENTROSOMAL PROTEIN OF 70 KDA"/>
    <property type="match status" value="1"/>
</dbReference>
<keyword evidence="6 9" id="KW-0175">Coiled coil</keyword>
<evidence type="ECO:0000313" key="11">
    <source>
        <dbReference type="Proteomes" id="UP000694888"/>
    </source>
</evidence>
<evidence type="ECO:0000256" key="9">
    <source>
        <dbReference type="SAM" id="Coils"/>
    </source>
</evidence>
<protein>
    <recommendedName>
        <fullName evidence="3">Centrosomal protein of 70 kDa</fullName>
    </recommendedName>
</protein>
<evidence type="ECO:0000256" key="7">
    <source>
        <dbReference type="ARBA" id="ARBA00023212"/>
    </source>
</evidence>
<dbReference type="RefSeq" id="XP_035827128.1">
    <property type="nucleotide sequence ID" value="XM_035971235.1"/>
</dbReference>
<evidence type="ECO:0000256" key="8">
    <source>
        <dbReference type="ARBA" id="ARBA00025273"/>
    </source>
</evidence>
<evidence type="ECO:0000256" key="1">
    <source>
        <dbReference type="ARBA" id="ARBA00004300"/>
    </source>
</evidence>
<feature type="region of interest" description="Disordered" evidence="10">
    <location>
        <begin position="140"/>
        <end position="160"/>
    </location>
</feature>
<feature type="coiled-coil region" evidence="9">
    <location>
        <begin position="273"/>
        <end position="330"/>
    </location>
</feature>
<evidence type="ECO:0000256" key="3">
    <source>
        <dbReference type="ARBA" id="ARBA00018408"/>
    </source>
</evidence>
<keyword evidence="11" id="KW-1185">Reference proteome</keyword>
<reference evidence="12" key="1">
    <citation type="submission" date="2025-08" db="UniProtKB">
        <authorList>
            <consortium name="RefSeq"/>
        </authorList>
    </citation>
    <scope>IDENTIFICATION</scope>
</reference>
<evidence type="ECO:0000256" key="2">
    <source>
        <dbReference type="ARBA" id="ARBA00011832"/>
    </source>
</evidence>
<name>A0ABM1VXI5_APLCA</name>
<comment type="function">
    <text evidence="8">Plays a role in the organization of both preexisting and nascent microtubules in interphase cells. During mitosis, required for the organization and orientation of the mitotic spindle.</text>
</comment>
<dbReference type="Proteomes" id="UP000694888">
    <property type="component" value="Unplaced"/>
</dbReference>
<organism evidence="11 12">
    <name type="scientific">Aplysia californica</name>
    <name type="common">California sea hare</name>
    <dbReference type="NCBI Taxonomy" id="6500"/>
    <lineage>
        <taxon>Eukaryota</taxon>
        <taxon>Metazoa</taxon>
        <taxon>Spiralia</taxon>
        <taxon>Lophotrochozoa</taxon>
        <taxon>Mollusca</taxon>
        <taxon>Gastropoda</taxon>
        <taxon>Heterobranchia</taxon>
        <taxon>Euthyneura</taxon>
        <taxon>Tectipleura</taxon>
        <taxon>Aplysiida</taxon>
        <taxon>Aplysioidea</taxon>
        <taxon>Aplysiidae</taxon>
        <taxon>Aplysia</taxon>
    </lineage>
</organism>
<evidence type="ECO:0000256" key="6">
    <source>
        <dbReference type="ARBA" id="ARBA00023054"/>
    </source>
</evidence>
<keyword evidence="7" id="KW-0206">Cytoskeleton</keyword>
<evidence type="ECO:0000313" key="12">
    <source>
        <dbReference type="RefSeq" id="XP_035827128.1"/>
    </source>
</evidence>
<accession>A0ABM1VXI5</accession>
<evidence type="ECO:0000256" key="10">
    <source>
        <dbReference type="SAM" id="MobiDB-lite"/>
    </source>
</evidence>
<evidence type="ECO:0000256" key="5">
    <source>
        <dbReference type="ARBA" id="ARBA00022803"/>
    </source>
</evidence>
<dbReference type="InterPro" id="IPR037692">
    <property type="entry name" value="CEP70"/>
</dbReference>
<feature type="compositionally biased region" description="Polar residues" evidence="10">
    <location>
        <begin position="1"/>
        <end position="15"/>
    </location>
</feature>
<gene>
    <name evidence="12" type="primary">LOC101853573</name>
</gene>